<reference evidence="3 4" key="1">
    <citation type="journal article" date="2012" name="J. Bacteriol.">
        <title>Genome sequence of a novel nicotine-degrading strain, Pseudomonas geniculata N1.</title>
        <authorList>
            <person name="Tang H."/>
            <person name="Yu H."/>
            <person name="Tai C."/>
            <person name="Huang K."/>
            <person name="Liu Y."/>
            <person name="Wang L."/>
            <person name="Yao Y."/>
            <person name="Wu G."/>
            <person name="Xu P."/>
        </authorList>
    </citation>
    <scope>NUCLEOTIDE SEQUENCE [LARGE SCALE GENOMIC DNA]</scope>
    <source>
        <strain evidence="3 4">N1</strain>
    </source>
</reference>
<evidence type="ECO:0000259" key="2">
    <source>
        <dbReference type="PROSITE" id="PS51384"/>
    </source>
</evidence>
<comment type="similarity">
    <text evidence="1">Belongs to the SIP oxidoreductase family.</text>
</comment>
<gene>
    <name evidence="3" type="ORF">W7K_07260</name>
</gene>
<dbReference type="Gene3D" id="2.40.30.10">
    <property type="entry name" value="Translation factors"/>
    <property type="match status" value="1"/>
</dbReference>
<dbReference type="Pfam" id="PF08021">
    <property type="entry name" value="FAD_binding_9"/>
    <property type="match status" value="1"/>
</dbReference>
<dbReference type="RefSeq" id="WP_010485496.1">
    <property type="nucleotide sequence ID" value="NZ_AJLO02000015.1"/>
</dbReference>
<dbReference type="InterPro" id="IPR017938">
    <property type="entry name" value="Riboflavin_synthase-like_b-brl"/>
</dbReference>
<dbReference type="GO" id="GO:0016491">
    <property type="term" value="F:oxidoreductase activity"/>
    <property type="evidence" value="ECO:0007669"/>
    <property type="project" value="InterPro"/>
</dbReference>
<comment type="caution">
    <text evidence="3">The sequence shown here is derived from an EMBL/GenBank/DDBJ whole genome shotgun (WGS) entry which is preliminary data.</text>
</comment>
<sequence length="278" mass="30476">MSAPTLSTPPAGPLRGAEHDRGLQALRVHVVDVTQPCASLLRLVVQLPPQAELAPWQRANTAVRIQLGAAFADVSRIYTVRSVDAQARRFTLDVVLHEAPGPMLAWVRALQPGDAFDLTGPRPHLQVPHREGSVALLFADQSAIPALSALLQQWPSGLRAQAWIASDDPFPVDELPAVDGVCMQRLATGATPLLQQARRLRMGANNTVWAAGEREEMRALRRYFLEACGLPRADVAVAGYWKHGQTTTETDQRRRRNYERLLARGGGLQDLDDLADDI</sequence>
<accession>A0A0L8ACL6</accession>
<dbReference type="InterPro" id="IPR013113">
    <property type="entry name" value="SIP_FAD-bd"/>
</dbReference>
<evidence type="ECO:0000256" key="1">
    <source>
        <dbReference type="ARBA" id="ARBA00035644"/>
    </source>
</evidence>
<dbReference type="InterPro" id="IPR017927">
    <property type="entry name" value="FAD-bd_FR_type"/>
</dbReference>
<dbReference type="CDD" id="cd06193">
    <property type="entry name" value="siderophore_interacting"/>
    <property type="match status" value="1"/>
</dbReference>
<organism evidence="3 4">
    <name type="scientific">Stenotrophomonas geniculata N1</name>
    <dbReference type="NCBI Taxonomy" id="1167641"/>
    <lineage>
        <taxon>Bacteria</taxon>
        <taxon>Pseudomonadati</taxon>
        <taxon>Pseudomonadota</taxon>
        <taxon>Gammaproteobacteria</taxon>
        <taxon>Lysobacterales</taxon>
        <taxon>Lysobacteraceae</taxon>
        <taxon>Stenotrophomonas</taxon>
    </lineage>
</organism>
<proteinExistence type="inferred from homology"/>
<dbReference type="Gene3D" id="3.40.50.80">
    <property type="entry name" value="Nucleotide-binding domain of ferredoxin-NADP reductase (FNR) module"/>
    <property type="match status" value="1"/>
</dbReference>
<dbReference type="Pfam" id="PF04954">
    <property type="entry name" value="SIP"/>
    <property type="match status" value="1"/>
</dbReference>
<dbReference type="InterPro" id="IPR007037">
    <property type="entry name" value="SIP_rossman_dom"/>
</dbReference>
<feature type="domain" description="FAD-binding FR-type" evidence="2">
    <location>
        <begin position="23"/>
        <end position="128"/>
    </location>
</feature>
<protein>
    <submittedName>
        <fullName evidence="3">Siderophore-interacting protein</fullName>
    </submittedName>
</protein>
<dbReference type="InterPro" id="IPR039261">
    <property type="entry name" value="FNR_nucleotide-bd"/>
</dbReference>
<dbReference type="AlphaFoldDB" id="A0A0L8ACL6"/>
<dbReference type="Proteomes" id="UP000036890">
    <property type="component" value="Unassembled WGS sequence"/>
</dbReference>
<evidence type="ECO:0000313" key="3">
    <source>
        <dbReference type="EMBL" id="KOF00134.1"/>
    </source>
</evidence>
<dbReference type="EMBL" id="AJLO02000015">
    <property type="protein sequence ID" value="KOF00134.1"/>
    <property type="molecule type" value="Genomic_DNA"/>
</dbReference>
<dbReference type="SUPFAM" id="SSF63380">
    <property type="entry name" value="Riboflavin synthase domain-like"/>
    <property type="match status" value="1"/>
</dbReference>
<dbReference type="InterPro" id="IPR039374">
    <property type="entry name" value="SIP_fam"/>
</dbReference>
<dbReference type="OrthoDB" id="9814826at2"/>
<evidence type="ECO:0000313" key="4">
    <source>
        <dbReference type="Proteomes" id="UP000036890"/>
    </source>
</evidence>
<name>A0A0L8ACL6_9GAMM</name>
<dbReference type="PANTHER" id="PTHR30157">
    <property type="entry name" value="FERRIC REDUCTASE, NADPH-DEPENDENT"/>
    <property type="match status" value="1"/>
</dbReference>
<dbReference type="PANTHER" id="PTHR30157:SF0">
    <property type="entry name" value="NADPH-DEPENDENT FERRIC-CHELATE REDUCTASE"/>
    <property type="match status" value="1"/>
</dbReference>
<dbReference type="PROSITE" id="PS51384">
    <property type="entry name" value="FAD_FR"/>
    <property type="match status" value="1"/>
</dbReference>